<accession>A0AAN9AK30</accession>
<dbReference type="AlphaFoldDB" id="A0AAN9AK30"/>
<reference evidence="2 3" key="1">
    <citation type="submission" date="2024-02" db="EMBL/GenBank/DDBJ databases">
        <title>Chromosome-scale genome assembly of the rough periwinkle Littorina saxatilis.</title>
        <authorList>
            <person name="De Jode A."/>
            <person name="Faria R."/>
            <person name="Formenti G."/>
            <person name="Sims Y."/>
            <person name="Smith T.P."/>
            <person name="Tracey A."/>
            <person name="Wood J.M.D."/>
            <person name="Zagrodzka Z.B."/>
            <person name="Johannesson K."/>
            <person name="Butlin R.K."/>
            <person name="Leder E.H."/>
        </authorList>
    </citation>
    <scope>NUCLEOTIDE SEQUENCE [LARGE SCALE GENOMIC DNA]</scope>
    <source>
        <strain evidence="2">Snail1</strain>
        <tissue evidence="2">Muscle</tissue>
    </source>
</reference>
<evidence type="ECO:0000313" key="3">
    <source>
        <dbReference type="Proteomes" id="UP001374579"/>
    </source>
</evidence>
<feature type="signal peptide" evidence="1">
    <location>
        <begin position="1"/>
        <end position="26"/>
    </location>
</feature>
<name>A0AAN9AK30_9CAEN</name>
<protein>
    <submittedName>
        <fullName evidence="2">Uncharacterized protein</fullName>
    </submittedName>
</protein>
<comment type="caution">
    <text evidence="2">The sequence shown here is derived from an EMBL/GenBank/DDBJ whole genome shotgun (WGS) entry which is preliminary data.</text>
</comment>
<feature type="chain" id="PRO_5042885152" evidence="1">
    <location>
        <begin position="27"/>
        <end position="363"/>
    </location>
</feature>
<evidence type="ECO:0000313" key="2">
    <source>
        <dbReference type="EMBL" id="KAK7088373.1"/>
    </source>
</evidence>
<proteinExistence type="predicted"/>
<dbReference type="SUPFAM" id="SSF49842">
    <property type="entry name" value="TNF-like"/>
    <property type="match status" value="1"/>
</dbReference>
<dbReference type="InterPro" id="IPR008983">
    <property type="entry name" value="Tumour_necrosis_fac-like_dom"/>
</dbReference>
<keyword evidence="3" id="KW-1185">Reference proteome</keyword>
<organism evidence="2 3">
    <name type="scientific">Littorina saxatilis</name>
    <dbReference type="NCBI Taxonomy" id="31220"/>
    <lineage>
        <taxon>Eukaryota</taxon>
        <taxon>Metazoa</taxon>
        <taxon>Spiralia</taxon>
        <taxon>Lophotrochozoa</taxon>
        <taxon>Mollusca</taxon>
        <taxon>Gastropoda</taxon>
        <taxon>Caenogastropoda</taxon>
        <taxon>Littorinimorpha</taxon>
        <taxon>Littorinoidea</taxon>
        <taxon>Littorinidae</taxon>
        <taxon>Littorina</taxon>
    </lineage>
</organism>
<gene>
    <name evidence="2" type="ORF">V1264_022300</name>
</gene>
<dbReference type="Gene3D" id="2.60.120.40">
    <property type="match status" value="1"/>
</dbReference>
<keyword evidence="1" id="KW-0732">Signal</keyword>
<dbReference type="EMBL" id="JBAMIC010004070">
    <property type="protein sequence ID" value="KAK7088373.1"/>
    <property type="molecule type" value="Genomic_DNA"/>
</dbReference>
<sequence length="363" mass="40970">MTTTTATLRMLLLICISLGQIRLVTMQSVTVPVHGVYLITMVADPRGRSYMILQFNGHDAGFVAYGVEDAIAGLVVAVYLKGGTRVSARYQGNTQAATSLGVAFASYNERNYVTLRCSGQYSSPPNIVKFDQRFQSTRVWIRRRVDSYYMKIRTSGIYWVAARADCGDMNRAVILDVGTGLFDVFCARDKAVSASGAFYLQAGRYLKVTYKYGNRLQGGTTFSFVYLEGNQQKYIKHTNHIAFTAWTDRLGQSWHEKLSFNKARPTDYGSLYNSAERVWTIPTAGTYIVSMRGHPDGNTLKVIFYKSYHKYLFAWFNENRTIGGQAGVFQFTKGDRLYMVNEYGRYVGKETFMSIALLWVASE</sequence>
<evidence type="ECO:0000256" key="1">
    <source>
        <dbReference type="SAM" id="SignalP"/>
    </source>
</evidence>
<dbReference type="Proteomes" id="UP001374579">
    <property type="component" value="Unassembled WGS sequence"/>
</dbReference>